<dbReference type="SUPFAM" id="SSF55729">
    <property type="entry name" value="Acyl-CoA N-acyltransferases (Nat)"/>
    <property type="match status" value="1"/>
</dbReference>
<dbReference type="Gene3D" id="3.40.630.30">
    <property type="match status" value="1"/>
</dbReference>
<dbReference type="InterPro" id="IPR051531">
    <property type="entry name" value="N-acetyltransferase"/>
</dbReference>
<dbReference type="GO" id="GO:0008999">
    <property type="term" value="F:protein-N-terminal-alanine acetyltransferase activity"/>
    <property type="evidence" value="ECO:0007669"/>
    <property type="project" value="TreeGrafter"/>
</dbReference>
<dbReference type="InterPro" id="IPR000182">
    <property type="entry name" value="GNAT_dom"/>
</dbReference>
<name>A0A7S8CBL4_9BACI</name>
<dbReference type="PANTHER" id="PTHR43792:SF9">
    <property type="entry name" value="RIBOSOMAL-PROTEIN-ALANINE ACETYLTRANSFERASE"/>
    <property type="match status" value="1"/>
</dbReference>
<proteinExistence type="predicted"/>
<keyword evidence="3" id="KW-1185">Reference proteome</keyword>
<protein>
    <submittedName>
        <fullName evidence="2">GNAT family N-acetyltransferase</fullName>
    </submittedName>
</protein>
<dbReference type="RefSeq" id="WP_239671636.1">
    <property type="nucleotide sequence ID" value="NZ_CP049742.1"/>
</dbReference>
<dbReference type="PROSITE" id="PS51186">
    <property type="entry name" value="GNAT"/>
    <property type="match status" value="1"/>
</dbReference>
<evidence type="ECO:0000259" key="1">
    <source>
        <dbReference type="PROSITE" id="PS51186"/>
    </source>
</evidence>
<dbReference type="Pfam" id="PF13302">
    <property type="entry name" value="Acetyltransf_3"/>
    <property type="match status" value="1"/>
</dbReference>
<dbReference type="KEGG" id="mcui:G8O30_08335"/>
<dbReference type="PANTHER" id="PTHR43792">
    <property type="entry name" value="GNAT FAMILY, PUTATIVE (AFU_ORTHOLOGUE AFUA_3G00765)-RELATED-RELATED"/>
    <property type="match status" value="1"/>
</dbReference>
<sequence>MDIESVYGNLPTLETARLTLRKITLEDVEEMHSYASNEEVSKYVTWQTHNTLYDTKEFIQYVLSQYENKKVAPWGIEYKENGKFIGTIDFVSWSLKHQVAEIGYVLSQEYWGKGIVTEAANELITYGFNNMELVRIQARCFVENVGSARVMEKIGMSYEGTIRKGWKLESGEHQDIKLYSILKEEHSSLHNTIKASNLNGQS</sequence>
<feature type="domain" description="N-acetyltransferase" evidence="1">
    <location>
        <begin position="18"/>
        <end position="185"/>
    </location>
</feature>
<evidence type="ECO:0000313" key="2">
    <source>
        <dbReference type="EMBL" id="QPC46968.1"/>
    </source>
</evidence>
<dbReference type="InterPro" id="IPR016181">
    <property type="entry name" value="Acyl_CoA_acyltransferase"/>
</dbReference>
<reference evidence="2 3" key="1">
    <citation type="submission" date="2019-07" db="EMBL/GenBank/DDBJ databases">
        <title>Genome sequence of 2 isolates from Red Sea Mangroves.</title>
        <authorList>
            <person name="Sefrji F."/>
            <person name="Michoud G."/>
            <person name="Merlino G."/>
            <person name="Daffonchio D."/>
        </authorList>
    </citation>
    <scope>NUCLEOTIDE SEQUENCE [LARGE SCALE GENOMIC DNA]</scope>
    <source>
        <strain evidence="2 3">R1DC41</strain>
    </source>
</reference>
<organism evidence="2 3">
    <name type="scientific">Mangrovibacillus cuniculi</name>
    <dbReference type="NCBI Taxonomy" id="2593652"/>
    <lineage>
        <taxon>Bacteria</taxon>
        <taxon>Bacillati</taxon>
        <taxon>Bacillota</taxon>
        <taxon>Bacilli</taxon>
        <taxon>Bacillales</taxon>
        <taxon>Bacillaceae</taxon>
        <taxon>Mangrovibacillus</taxon>
    </lineage>
</organism>
<dbReference type="AlphaFoldDB" id="A0A7S8CBL4"/>
<dbReference type="Proteomes" id="UP000593626">
    <property type="component" value="Chromosome"/>
</dbReference>
<evidence type="ECO:0000313" key="3">
    <source>
        <dbReference type="Proteomes" id="UP000593626"/>
    </source>
</evidence>
<gene>
    <name evidence="2" type="ORF">G8O30_08335</name>
</gene>
<keyword evidence="2" id="KW-0808">Transferase</keyword>
<dbReference type="GO" id="GO:0005737">
    <property type="term" value="C:cytoplasm"/>
    <property type="evidence" value="ECO:0007669"/>
    <property type="project" value="TreeGrafter"/>
</dbReference>
<dbReference type="EMBL" id="CP049742">
    <property type="protein sequence ID" value="QPC46968.1"/>
    <property type="molecule type" value="Genomic_DNA"/>
</dbReference>
<accession>A0A7S8CBL4</accession>